<evidence type="ECO:0000256" key="7">
    <source>
        <dbReference type="PROSITE-ProRule" id="PRU00042"/>
    </source>
</evidence>
<dbReference type="GO" id="GO:0008270">
    <property type="term" value="F:zinc ion binding"/>
    <property type="evidence" value="ECO:0007669"/>
    <property type="project" value="UniProtKB-KW"/>
</dbReference>
<organism evidence="9 10">
    <name type="scientific">Trichonephila clavata</name>
    <name type="common">Joro spider</name>
    <name type="synonym">Nephila clavata</name>
    <dbReference type="NCBI Taxonomy" id="2740835"/>
    <lineage>
        <taxon>Eukaryota</taxon>
        <taxon>Metazoa</taxon>
        <taxon>Ecdysozoa</taxon>
        <taxon>Arthropoda</taxon>
        <taxon>Chelicerata</taxon>
        <taxon>Arachnida</taxon>
        <taxon>Araneae</taxon>
        <taxon>Araneomorphae</taxon>
        <taxon>Entelegynae</taxon>
        <taxon>Araneoidea</taxon>
        <taxon>Nephilidae</taxon>
        <taxon>Trichonephila</taxon>
    </lineage>
</organism>
<feature type="domain" description="C2H2-type" evidence="8">
    <location>
        <begin position="417"/>
        <end position="444"/>
    </location>
</feature>
<dbReference type="OrthoDB" id="654211at2759"/>
<reference evidence="9" key="1">
    <citation type="submission" date="2020-07" db="EMBL/GenBank/DDBJ databases">
        <title>Multicomponent nature underlies the extraordinary mechanical properties of spider dragline silk.</title>
        <authorList>
            <person name="Kono N."/>
            <person name="Nakamura H."/>
            <person name="Mori M."/>
            <person name="Yoshida Y."/>
            <person name="Ohtoshi R."/>
            <person name="Malay A.D."/>
            <person name="Moran D.A.P."/>
            <person name="Tomita M."/>
            <person name="Numata K."/>
            <person name="Arakawa K."/>
        </authorList>
    </citation>
    <scope>NUCLEOTIDE SEQUENCE</scope>
</reference>
<protein>
    <recommendedName>
        <fullName evidence="8">C2H2-type domain-containing protein</fullName>
    </recommendedName>
</protein>
<accession>A0A8X6GV79</accession>
<gene>
    <name evidence="9" type="ORF">TNCT_147181</name>
</gene>
<dbReference type="PROSITE" id="PS00028">
    <property type="entry name" value="ZINC_FINGER_C2H2_1"/>
    <property type="match status" value="4"/>
</dbReference>
<keyword evidence="5" id="KW-0539">Nucleus</keyword>
<keyword evidence="1" id="KW-0479">Metal-binding</keyword>
<evidence type="ECO:0000256" key="5">
    <source>
        <dbReference type="ARBA" id="ARBA00023242"/>
    </source>
</evidence>
<keyword evidence="3 7" id="KW-0863">Zinc-finger</keyword>
<dbReference type="PROSITE" id="PS50157">
    <property type="entry name" value="ZINC_FINGER_C2H2_2"/>
    <property type="match status" value="2"/>
</dbReference>
<dbReference type="PANTHER" id="PTHR24388">
    <property type="entry name" value="ZINC FINGER PROTEIN"/>
    <property type="match status" value="1"/>
</dbReference>
<dbReference type="AlphaFoldDB" id="A0A8X6GV79"/>
<evidence type="ECO:0000256" key="2">
    <source>
        <dbReference type="ARBA" id="ARBA00022737"/>
    </source>
</evidence>
<evidence type="ECO:0000256" key="3">
    <source>
        <dbReference type="ARBA" id="ARBA00022771"/>
    </source>
</evidence>
<proteinExistence type="inferred from homology"/>
<comment type="caution">
    <text evidence="9">The sequence shown here is derived from an EMBL/GenBank/DDBJ whole genome shotgun (WGS) entry which is preliminary data.</text>
</comment>
<dbReference type="InterPro" id="IPR013087">
    <property type="entry name" value="Znf_C2H2_type"/>
</dbReference>
<evidence type="ECO:0000256" key="4">
    <source>
        <dbReference type="ARBA" id="ARBA00022833"/>
    </source>
</evidence>
<dbReference type="Pfam" id="PF13912">
    <property type="entry name" value="zf-C2H2_6"/>
    <property type="match status" value="1"/>
</dbReference>
<sequence length="462" mass="53467">MDKDSKCKERLKTDSLSKPFAEECDHRNRPPYEFLNSEDLVPNIGITSLDAFSPVKPRDHIPFKNGKKISKHEAEFLKKSSSACDINTDCKISDKESNGNVSFDSTDEEECHMGRRENDSRVVKWNLYCELCHQSFFMVKDYEKHINLSHRAVEKVDPNDDKKGISGEKNYGLKEITDFSLNGIDILKMKEENCAAETLTCEKFEDQDSRVGEVKTDVFNSFLGNFKFSVVEKITIVNDKNTGTRNVCINYERRVIEEDGEVINLSNKLQATFKSNMNATTKDKHDQSQLSSKDKRCSYFKEKLVDNAPVKDKRVQTKSNRKEKRNNYLKEKLTRKRFKCPVCHKDFISNDVLRSHKKTHNLHPCPYCPKYFASVKILQTHQSTKHGKYVRKCVNCDALFHNVAVYEFHKRDCHTRYLCDACGSVFLSSRAFKHHRETHFQKGAISISNDIISDKNSPFIKH</sequence>
<dbReference type="GO" id="GO:0000978">
    <property type="term" value="F:RNA polymerase II cis-regulatory region sequence-specific DNA binding"/>
    <property type="evidence" value="ECO:0007669"/>
    <property type="project" value="TreeGrafter"/>
</dbReference>
<dbReference type="SMART" id="SM00355">
    <property type="entry name" value="ZnF_C2H2"/>
    <property type="match status" value="5"/>
</dbReference>
<evidence type="ECO:0000313" key="10">
    <source>
        <dbReference type="Proteomes" id="UP000887116"/>
    </source>
</evidence>
<dbReference type="InterPro" id="IPR050527">
    <property type="entry name" value="Snail/Krueppel_Znf"/>
</dbReference>
<keyword evidence="4" id="KW-0862">Zinc</keyword>
<dbReference type="SUPFAM" id="SSF57667">
    <property type="entry name" value="beta-beta-alpha zinc fingers"/>
    <property type="match status" value="2"/>
</dbReference>
<comment type="similarity">
    <text evidence="6">Belongs to the snail C2H2-type zinc-finger protein family.</text>
</comment>
<dbReference type="Gene3D" id="3.30.160.60">
    <property type="entry name" value="Classic Zinc Finger"/>
    <property type="match status" value="1"/>
</dbReference>
<evidence type="ECO:0000259" key="8">
    <source>
        <dbReference type="PROSITE" id="PS50157"/>
    </source>
</evidence>
<keyword evidence="10" id="KW-1185">Reference proteome</keyword>
<dbReference type="GO" id="GO:0000981">
    <property type="term" value="F:DNA-binding transcription factor activity, RNA polymerase II-specific"/>
    <property type="evidence" value="ECO:0007669"/>
    <property type="project" value="TreeGrafter"/>
</dbReference>
<dbReference type="EMBL" id="BMAO01006848">
    <property type="protein sequence ID" value="GFR12001.1"/>
    <property type="molecule type" value="Genomic_DNA"/>
</dbReference>
<keyword evidence="2" id="KW-0677">Repeat</keyword>
<evidence type="ECO:0000256" key="6">
    <source>
        <dbReference type="ARBA" id="ARBA00037948"/>
    </source>
</evidence>
<dbReference type="PANTHER" id="PTHR24388:SF53">
    <property type="entry name" value="CHORION TRANSCRIPTION FACTOR CF2-RELATED"/>
    <property type="match status" value="1"/>
</dbReference>
<evidence type="ECO:0000256" key="1">
    <source>
        <dbReference type="ARBA" id="ARBA00022723"/>
    </source>
</evidence>
<evidence type="ECO:0000313" key="9">
    <source>
        <dbReference type="EMBL" id="GFR12001.1"/>
    </source>
</evidence>
<name>A0A8X6GV79_TRICU</name>
<dbReference type="Proteomes" id="UP000887116">
    <property type="component" value="Unassembled WGS sequence"/>
</dbReference>
<dbReference type="InterPro" id="IPR036236">
    <property type="entry name" value="Znf_C2H2_sf"/>
</dbReference>
<feature type="domain" description="C2H2-type" evidence="8">
    <location>
        <begin position="338"/>
        <end position="360"/>
    </location>
</feature>